<dbReference type="Proteomes" id="UP000006247">
    <property type="component" value="Unassembled WGS sequence"/>
</dbReference>
<dbReference type="RefSeq" id="WP_005521931.1">
    <property type="nucleotide sequence ID" value="NZ_EQ973329.1"/>
</dbReference>
<evidence type="ECO:0000313" key="12">
    <source>
        <dbReference type="Proteomes" id="UP000006247"/>
    </source>
</evidence>
<dbReference type="Pfam" id="PF23023">
    <property type="entry name" value="Anti-Pycsar_Apyc1"/>
    <property type="match status" value="1"/>
</dbReference>
<dbReference type="FunFam" id="3.60.15.10:FF:000002">
    <property type="entry name" value="Ribonuclease Z"/>
    <property type="match status" value="1"/>
</dbReference>
<dbReference type="GO" id="GO:0042802">
    <property type="term" value="F:identical protein binding"/>
    <property type="evidence" value="ECO:0007669"/>
    <property type="project" value="UniProtKB-ARBA"/>
</dbReference>
<comment type="subunit">
    <text evidence="1 10">Homodimer.</text>
</comment>
<reference evidence="11 12" key="1">
    <citation type="submission" date="2009-01" db="EMBL/GenBank/DDBJ databases">
        <authorList>
            <person name="Fulton L."/>
            <person name="Clifton S."/>
            <person name="Chinwalla A.T."/>
            <person name="Mitreva M."/>
            <person name="Sodergren E."/>
            <person name="Weinstock G."/>
            <person name="Clifton S."/>
            <person name="Dooling D.J."/>
            <person name="Fulton B."/>
            <person name="Minx P."/>
            <person name="Pepin K.H."/>
            <person name="Johnson M."/>
            <person name="Bhonagiri V."/>
            <person name="Nash W.E."/>
            <person name="Mardis E.R."/>
            <person name="Wilson R.K."/>
        </authorList>
    </citation>
    <scope>NUCLEOTIDE SEQUENCE [LARGE SCALE GENOMIC DNA]</scope>
    <source>
        <strain evidence="11 12">ATCC 33806</strain>
    </source>
</reference>
<dbReference type="PANTHER" id="PTHR46018">
    <property type="entry name" value="ZINC PHOSPHODIESTERASE ELAC PROTEIN 1"/>
    <property type="match status" value="1"/>
</dbReference>
<feature type="binding site" evidence="10">
    <location>
        <position position="271"/>
    </location>
    <ligand>
        <name>Zn(2+)</name>
        <dbReference type="ChEBI" id="CHEBI:29105"/>
        <label>2</label>
        <note>catalytic</note>
    </ligand>
</feature>
<evidence type="ECO:0000256" key="5">
    <source>
        <dbReference type="ARBA" id="ARBA00022723"/>
    </source>
</evidence>
<dbReference type="NCBIfam" id="NF000801">
    <property type="entry name" value="PRK00055.1-3"/>
    <property type="match status" value="1"/>
</dbReference>
<dbReference type="GO" id="GO:0008270">
    <property type="term" value="F:zinc ion binding"/>
    <property type="evidence" value="ECO:0007669"/>
    <property type="project" value="UniProtKB-UniRule"/>
</dbReference>
<dbReference type="HOGENOM" id="CLU_031317_2_0_11"/>
<feature type="binding site" evidence="10">
    <location>
        <position position="213"/>
    </location>
    <ligand>
        <name>Zn(2+)</name>
        <dbReference type="ChEBI" id="CHEBI:29105"/>
        <label>2</label>
        <note>catalytic</note>
    </ligand>
</feature>
<dbReference type="CDD" id="cd07717">
    <property type="entry name" value="RNaseZ_ZiPD-like_MBL-fold"/>
    <property type="match status" value="1"/>
</dbReference>
<evidence type="ECO:0000256" key="10">
    <source>
        <dbReference type="HAMAP-Rule" id="MF_01818"/>
    </source>
</evidence>
<dbReference type="AlphaFoldDB" id="C0E4X4"/>
<feature type="binding site" evidence="10">
    <location>
        <position position="142"/>
    </location>
    <ligand>
        <name>Zn(2+)</name>
        <dbReference type="ChEBI" id="CHEBI:29105"/>
        <label>1</label>
        <note>catalytic</note>
    </ligand>
</feature>
<evidence type="ECO:0000256" key="1">
    <source>
        <dbReference type="ARBA" id="ARBA00011738"/>
    </source>
</evidence>
<dbReference type="InterPro" id="IPR013471">
    <property type="entry name" value="RNase_Z/BN"/>
</dbReference>
<dbReference type="GO" id="GO:0042781">
    <property type="term" value="F:3'-tRNA processing endoribonuclease activity"/>
    <property type="evidence" value="ECO:0007669"/>
    <property type="project" value="UniProtKB-UniRule"/>
</dbReference>
<name>C0E4X4_9CORY</name>
<gene>
    <name evidence="10 11" type="primary">rnz</name>
    <name evidence="11" type="ORF">CORMATOL_02049</name>
</gene>
<evidence type="ECO:0000256" key="4">
    <source>
        <dbReference type="ARBA" id="ARBA00022722"/>
    </source>
</evidence>
<proteinExistence type="inferred from homology"/>
<feature type="binding site" evidence="10">
    <location>
        <position position="64"/>
    </location>
    <ligand>
        <name>Zn(2+)</name>
        <dbReference type="ChEBI" id="CHEBI:29105"/>
        <label>1</label>
        <note>catalytic</note>
    </ligand>
</feature>
<feature type="binding site" evidence="10">
    <location>
        <position position="213"/>
    </location>
    <ligand>
        <name>Zn(2+)</name>
        <dbReference type="ChEBI" id="CHEBI:29105"/>
        <label>1</label>
        <note>catalytic</note>
    </ligand>
</feature>
<evidence type="ECO:0000256" key="7">
    <source>
        <dbReference type="ARBA" id="ARBA00022801"/>
    </source>
</evidence>
<feature type="binding site" evidence="10">
    <location>
        <position position="62"/>
    </location>
    <ligand>
        <name>Zn(2+)</name>
        <dbReference type="ChEBI" id="CHEBI:29105"/>
        <label>1</label>
        <note>catalytic</note>
    </ligand>
</feature>
<evidence type="ECO:0000256" key="8">
    <source>
        <dbReference type="ARBA" id="ARBA00022833"/>
    </source>
</evidence>
<keyword evidence="7 10" id="KW-0378">Hydrolase</keyword>
<feature type="binding site" evidence="10">
    <location>
        <position position="66"/>
    </location>
    <ligand>
        <name>Zn(2+)</name>
        <dbReference type="ChEBI" id="CHEBI:29105"/>
        <label>2</label>
        <note>catalytic</note>
    </ligand>
</feature>
<dbReference type="SUPFAM" id="SSF56281">
    <property type="entry name" value="Metallo-hydrolase/oxidoreductase"/>
    <property type="match status" value="1"/>
</dbReference>
<keyword evidence="8 10" id="KW-0862">Zinc</keyword>
<keyword evidence="5 10" id="KW-0479">Metal-binding</keyword>
<keyword evidence="3 10" id="KW-0819">tRNA processing</keyword>
<dbReference type="EC" id="3.1.26.11" evidence="2 10"/>
<sequence length="307" mass="33371">MCLTFLGTGSGTPTRTRNTAATIYARPDRSEFWLFDCGEATQHQMLRHGINMNKVSRVFITHMHGDHTFGLPGFISSRAFRTPGDPLTIYGPPGIAEFVSVTLNTSASHIRYPLKVVELDHAGEVPLGQDDTVTVRYTTLDHGVQSYAYRITEADQPGELQVDKLIDHGVQPGPCYGQLKRGEDITLDNGTVLRSADFVGPPQSGPDIVLFGDTRFVPGHADFAAGADLMVHEATYGPEYPDKAQKYFHSTTTQAAELARQAGVKKLVLTHFSARYDTDEKLAELLAGAQAIFPHTVLAADGATIGL</sequence>
<evidence type="ECO:0000256" key="6">
    <source>
        <dbReference type="ARBA" id="ARBA00022759"/>
    </source>
</evidence>
<dbReference type="EMBL" id="ACEB01000029">
    <property type="protein sequence ID" value="EEG26423.1"/>
    <property type="molecule type" value="Genomic_DNA"/>
</dbReference>
<dbReference type="NCBIfam" id="TIGR02651">
    <property type="entry name" value="RNase_Z"/>
    <property type="match status" value="1"/>
</dbReference>
<feature type="binding site" evidence="10">
    <location>
        <position position="67"/>
    </location>
    <ligand>
        <name>Zn(2+)</name>
        <dbReference type="ChEBI" id="CHEBI:29105"/>
        <label>2</label>
        <note>catalytic</note>
    </ligand>
</feature>
<accession>C0E4X4</accession>
<dbReference type="PANTHER" id="PTHR46018:SF2">
    <property type="entry name" value="ZINC PHOSPHODIESTERASE ELAC PROTEIN 1"/>
    <property type="match status" value="1"/>
</dbReference>
<keyword evidence="4 10" id="KW-0540">Nuclease</keyword>
<comment type="function">
    <text evidence="9 10">Zinc phosphodiesterase, which displays some tRNA 3'-processing endonuclease activity. Probably involved in tRNA maturation, by removing a 3'-trailer from precursor tRNA.</text>
</comment>
<evidence type="ECO:0000313" key="11">
    <source>
        <dbReference type="EMBL" id="EEG26423.1"/>
    </source>
</evidence>
<dbReference type="Gene3D" id="3.60.15.10">
    <property type="entry name" value="Ribonuclease Z/Hydroxyacylglutathione hydrolase-like"/>
    <property type="match status" value="1"/>
</dbReference>
<dbReference type="InterPro" id="IPR036866">
    <property type="entry name" value="RibonucZ/Hydroxyglut_hydro"/>
</dbReference>
<protein>
    <recommendedName>
        <fullName evidence="2 10">Ribonuclease Z</fullName>
        <shortName evidence="10">RNase Z</shortName>
        <ecNumber evidence="2 10">3.1.26.11</ecNumber>
    </recommendedName>
    <alternativeName>
        <fullName evidence="10">tRNA 3 endonuclease</fullName>
    </alternativeName>
    <alternativeName>
        <fullName evidence="10">tRNase Z</fullName>
    </alternativeName>
</protein>
<keyword evidence="6 10" id="KW-0255">Endonuclease</keyword>
<evidence type="ECO:0000256" key="3">
    <source>
        <dbReference type="ARBA" id="ARBA00022694"/>
    </source>
</evidence>
<organism evidence="11 12">
    <name type="scientific">Corynebacterium matruchotii ATCC 33806</name>
    <dbReference type="NCBI Taxonomy" id="566549"/>
    <lineage>
        <taxon>Bacteria</taxon>
        <taxon>Bacillati</taxon>
        <taxon>Actinomycetota</taxon>
        <taxon>Actinomycetes</taxon>
        <taxon>Mycobacteriales</taxon>
        <taxon>Corynebacteriaceae</taxon>
        <taxon>Corynebacterium</taxon>
    </lineage>
</organism>
<evidence type="ECO:0000256" key="9">
    <source>
        <dbReference type="ARBA" id="ARBA00057812"/>
    </source>
</evidence>
<comment type="similarity">
    <text evidence="10">Belongs to the RNase Z family.</text>
</comment>
<comment type="catalytic activity">
    <reaction evidence="10">
        <text>Endonucleolytic cleavage of RNA, removing extra 3' nucleotides from tRNA precursor, generating 3' termini of tRNAs. A 3'-hydroxy group is left at the tRNA terminus and a 5'-phosphoryl group is left at the trailer molecule.</text>
        <dbReference type="EC" id="3.1.26.11"/>
    </reaction>
</comment>
<dbReference type="HAMAP" id="MF_01818">
    <property type="entry name" value="RNase_Z_BN"/>
    <property type="match status" value="1"/>
</dbReference>
<evidence type="ECO:0000256" key="2">
    <source>
        <dbReference type="ARBA" id="ARBA00012477"/>
    </source>
</evidence>
<comment type="caution">
    <text evidence="11">The sequence shown here is derived from an EMBL/GenBank/DDBJ whole genome shotgun (WGS) entry which is preliminary data.</text>
</comment>
<feature type="active site" description="Proton acceptor" evidence="10">
    <location>
        <position position="66"/>
    </location>
</feature>
<comment type="cofactor">
    <cofactor evidence="10">
        <name>Zn(2+)</name>
        <dbReference type="ChEBI" id="CHEBI:29105"/>
    </cofactor>
    <text evidence="10">Binds 2 Zn(2+) ions.</text>
</comment>